<dbReference type="InterPro" id="IPR032834">
    <property type="entry name" value="NatK-like_C"/>
</dbReference>
<evidence type="ECO:0000256" key="2">
    <source>
        <dbReference type="SAM" id="MobiDB-lite"/>
    </source>
</evidence>
<dbReference type="SUPFAM" id="SSF55874">
    <property type="entry name" value="ATPase domain of HSP90 chaperone/DNA topoisomerase II/histidine kinase"/>
    <property type="match status" value="1"/>
</dbReference>
<keyword evidence="3" id="KW-1133">Transmembrane helix</keyword>
<feature type="transmembrane region" description="Helical" evidence="3">
    <location>
        <begin position="219"/>
        <end position="245"/>
    </location>
</feature>
<dbReference type="PROSITE" id="PS51257">
    <property type="entry name" value="PROKAR_LIPOPROTEIN"/>
    <property type="match status" value="1"/>
</dbReference>
<dbReference type="Pfam" id="PF14501">
    <property type="entry name" value="HATPase_c_5"/>
    <property type="match status" value="1"/>
</dbReference>
<sequence length="670" mass="69541">MSVRSAVRAAAPAAAIFLLAGCLLALAYYHDNKYLSPPPYGADGVLELTDADLGRPVPLVDGWLLSVDGAPAAEAFIGQYSNFSFAPGGTSAFGSAVYELELRYDGDAPERALVLLVPEVYGDFTLYVDGAVAAAGGDGAQVGIVVRDGTRLELEVENREHYYSGLYYPPVLGTAQAMGQLDFANALGTCVLVLGPLAAALLSFAVRRRGDGDALVGDFGVLCLAFAVAGAHGLAWRAGIAGAWWYALEDAAWACVLVAAVALAARAAGLPWTQAGHPAARWGARALWLLPAATFAWAAALPALPASIGAYAAFQSAVRIACWGLFAGCAVAGARNRSAEARFVLYGCAVLGAALAANLLDDNAYEPLYGLWQHEYAGLMLVGVFAWMLAARLRRLRAAQEQVRDLEVQVRAAEAGLVHLRHGEREARTARHDLRHHVAALRRMAEEGAWEDCRAYLDELAEQQDAAPPLRYTGNVVANAVLAAYLAPAQAAGVRVECDVRVPERLGLGATELSVLLSNLLSNAVEACECARAAGEDEPYLALSMRTSGNVLALRCENSAAPDASFLATSKENPREHGLGLPAMREIARRHRGELFAEAADGRAVVRIGLALDGGDGTSAGQDAPSACDGGGAGSGDMPAAPGGGASGRGSADGGSAPAAPGPSAGGEMW</sequence>
<reference evidence="5 6" key="1">
    <citation type="journal article" date="2018" name="Elife">
        <title>Discovery and characterization of a prevalent human gut bacterial enzyme sufficient for the inactivation of a family of plant toxins.</title>
        <authorList>
            <person name="Koppel N."/>
            <person name="Bisanz J.E."/>
            <person name="Pandelia M.E."/>
            <person name="Turnbaugh P.J."/>
            <person name="Balskus E.P."/>
        </authorList>
    </citation>
    <scope>NUCLEOTIDE SEQUENCE [LARGE SCALE GENOMIC DNA]</scope>
    <source>
        <strain evidence="5 6">3C</strain>
    </source>
</reference>
<keyword evidence="3" id="KW-0812">Transmembrane</keyword>
<feature type="domain" description="Sensor histidine kinase NatK-like C-terminal" evidence="4">
    <location>
        <begin position="511"/>
        <end position="608"/>
    </location>
</feature>
<evidence type="ECO:0000256" key="1">
    <source>
        <dbReference type="SAM" id="Coils"/>
    </source>
</evidence>
<dbReference type="OrthoDB" id="3229604at2"/>
<dbReference type="EMBL" id="PPTS01000003">
    <property type="protein sequence ID" value="RDB65709.1"/>
    <property type="molecule type" value="Genomic_DNA"/>
</dbReference>
<dbReference type="InterPro" id="IPR036890">
    <property type="entry name" value="HATPase_C_sf"/>
</dbReference>
<dbReference type="AlphaFoldDB" id="A0A369M4A5"/>
<keyword evidence="6" id="KW-1185">Reference proteome</keyword>
<feature type="compositionally biased region" description="Low complexity" evidence="2">
    <location>
        <begin position="654"/>
        <end position="670"/>
    </location>
</feature>
<feature type="transmembrane region" description="Helical" evidence="3">
    <location>
        <begin position="251"/>
        <end position="270"/>
    </location>
</feature>
<evidence type="ECO:0000313" key="6">
    <source>
        <dbReference type="Proteomes" id="UP000254000"/>
    </source>
</evidence>
<keyword evidence="1" id="KW-0175">Coiled coil</keyword>
<name>A0A369M4A5_9ACTN</name>
<feature type="compositionally biased region" description="Gly residues" evidence="2">
    <location>
        <begin position="642"/>
        <end position="653"/>
    </location>
</feature>
<feature type="coiled-coil region" evidence="1">
    <location>
        <begin position="389"/>
        <end position="416"/>
    </location>
</feature>
<organism evidence="5 6">
    <name type="scientific">Gordonibacter pamelaeae</name>
    <dbReference type="NCBI Taxonomy" id="471189"/>
    <lineage>
        <taxon>Bacteria</taxon>
        <taxon>Bacillati</taxon>
        <taxon>Actinomycetota</taxon>
        <taxon>Coriobacteriia</taxon>
        <taxon>Eggerthellales</taxon>
        <taxon>Eggerthellaceae</taxon>
        <taxon>Gordonibacter</taxon>
    </lineage>
</organism>
<feature type="transmembrane region" description="Helical" evidence="3">
    <location>
        <begin position="310"/>
        <end position="331"/>
    </location>
</feature>
<feature type="transmembrane region" description="Helical" evidence="3">
    <location>
        <begin position="372"/>
        <end position="390"/>
    </location>
</feature>
<evidence type="ECO:0000256" key="3">
    <source>
        <dbReference type="SAM" id="Phobius"/>
    </source>
</evidence>
<evidence type="ECO:0000259" key="4">
    <source>
        <dbReference type="Pfam" id="PF14501"/>
    </source>
</evidence>
<gene>
    <name evidence="5" type="ORF">C1877_06240</name>
</gene>
<dbReference type="GeneID" id="78359302"/>
<dbReference type="RefSeq" id="WP_114568697.1">
    <property type="nucleotide sequence ID" value="NZ_CABMMS010000003.1"/>
</dbReference>
<comment type="caution">
    <text evidence="5">The sequence shown here is derived from an EMBL/GenBank/DDBJ whole genome shotgun (WGS) entry which is preliminary data.</text>
</comment>
<keyword evidence="3" id="KW-0472">Membrane</keyword>
<protein>
    <submittedName>
        <fullName evidence="5">ATPase</fullName>
    </submittedName>
</protein>
<evidence type="ECO:0000313" key="5">
    <source>
        <dbReference type="EMBL" id="RDB65709.1"/>
    </source>
</evidence>
<proteinExistence type="predicted"/>
<feature type="transmembrane region" description="Helical" evidence="3">
    <location>
        <begin position="186"/>
        <end position="207"/>
    </location>
</feature>
<feature type="region of interest" description="Disordered" evidence="2">
    <location>
        <begin position="616"/>
        <end position="670"/>
    </location>
</feature>
<feature type="transmembrane region" description="Helical" evidence="3">
    <location>
        <begin position="282"/>
        <end position="304"/>
    </location>
</feature>
<feature type="transmembrane region" description="Helical" evidence="3">
    <location>
        <begin position="343"/>
        <end position="360"/>
    </location>
</feature>
<dbReference type="Gene3D" id="3.30.565.10">
    <property type="entry name" value="Histidine kinase-like ATPase, C-terminal domain"/>
    <property type="match status" value="1"/>
</dbReference>
<dbReference type="Proteomes" id="UP000254000">
    <property type="component" value="Unassembled WGS sequence"/>
</dbReference>
<accession>A0A369M4A5</accession>